<dbReference type="Pfam" id="PF12826">
    <property type="entry name" value="HHH_2"/>
    <property type="match status" value="1"/>
</dbReference>
<dbReference type="Gene3D" id="2.40.50.140">
    <property type="entry name" value="Nucleic acid-binding proteins"/>
    <property type="match status" value="1"/>
</dbReference>
<dbReference type="PROSITE" id="PS01055">
    <property type="entry name" value="DNA_LIGASE_N1"/>
    <property type="match status" value="1"/>
</dbReference>
<feature type="binding site" evidence="15">
    <location>
        <position position="306"/>
    </location>
    <ligand>
        <name>NAD(+)</name>
        <dbReference type="ChEBI" id="CHEBI:57540"/>
    </ligand>
</feature>
<dbReference type="SMART" id="SM00532">
    <property type="entry name" value="LIGANc"/>
    <property type="match status" value="1"/>
</dbReference>
<dbReference type="InterPro" id="IPR036420">
    <property type="entry name" value="BRCT_dom_sf"/>
</dbReference>
<dbReference type="GO" id="GO:0003677">
    <property type="term" value="F:DNA binding"/>
    <property type="evidence" value="ECO:0007669"/>
    <property type="project" value="InterPro"/>
</dbReference>
<feature type="binding site" evidence="15">
    <location>
        <position position="424"/>
    </location>
    <ligand>
        <name>Zn(2+)</name>
        <dbReference type="ChEBI" id="CHEBI:29105"/>
    </ligand>
</feature>
<evidence type="ECO:0000313" key="18">
    <source>
        <dbReference type="EMBL" id="ATD67738.1"/>
    </source>
</evidence>
<dbReference type="CDD" id="cd00114">
    <property type="entry name" value="LIGANc"/>
    <property type="match status" value="1"/>
</dbReference>
<feature type="domain" description="BRCT" evidence="17">
    <location>
        <begin position="754"/>
        <end position="834"/>
    </location>
</feature>
<reference evidence="19" key="1">
    <citation type="submission" date="2017-09" db="EMBL/GenBank/DDBJ databases">
        <title>Luteimonas liuhanmingii sp.nov., isolated from the intestinal contents of Tibetan Plateau Pika in Yushu, Qinghai Province, China.</title>
        <authorList>
            <person name="Gui Z."/>
        </authorList>
    </citation>
    <scope>NUCLEOTIDE SEQUENCE [LARGE SCALE GENOMIC DNA]</scope>
    <source>
        <strain evidence="19">100111</strain>
    </source>
</reference>
<comment type="cofactor">
    <cofactor evidence="15">
        <name>Mg(2+)</name>
        <dbReference type="ChEBI" id="CHEBI:18420"/>
    </cofactor>
    <cofactor evidence="15">
        <name>Mn(2+)</name>
        <dbReference type="ChEBI" id="CHEBI:29035"/>
    </cofactor>
</comment>
<dbReference type="RefSeq" id="WP_096298447.1">
    <property type="nucleotide sequence ID" value="NZ_CP023406.1"/>
</dbReference>
<dbReference type="InterPro" id="IPR033136">
    <property type="entry name" value="DNA_ligase_CS"/>
</dbReference>
<dbReference type="InterPro" id="IPR004149">
    <property type="entry name" value="Znf_DNAligase_C4"/>
</dbReference>
<sequence>MPTPSPADRAAELRARIEDANHRYYVLDDPSIPDAEYDALLRELEALETAHPELASDDSPTRTVGARPDGGFPEVRHAIPMLSLANAFETPGVGEDADDRTRYAEVADFERRIEQKLGISAPVFSVEPKLDGLAISLRYENGIFVQGATRGDGATGENVTVNLRQVRAVPLKLRTADSPPPAVLEVRGEIYMPRKAFEAWNARALEHNEKLLANPRNGAAGSLRQLDPAVTRRRPLAFFAYAVGEVRGLELPETHSATLALLRQFGFPVAPEVDTATGFDGLIAYFRRIGKVRDSLPYDIDGVVYKLDDFDQQATMGFVSRAPRWALAHKFPAQEQCTVLRAIEVQVGRTGAITPVARLEPVQVAGVTVTNATLHNEDQIRRLDAREGDTVIVRRAGDVIPEIVRVIEERRPAGTVEWSMPATCPVCGSSLVREEGAAAWRCTGGLTCSAQRKEAVRHFASRRAMDIEGLGDRQAEALVEFGFVHSPADLYVLTVEDLVRMKTALDAATAADFAQAVRDSRGALVLDAEGEAVLAEEAPVWKEAGFLRQHLALGTDGKLATRWAENLVAGIDASRTTTLPRFLFALGIPHLGETTAKSLAHWLGSLEFVRSTPAALLQALPDIGGEVARSIATFFEQPGNIAVVDALLAAGITFTDEAAPAAELRERLGLAHLLASLPVDKLGGKSAERLADTYGSLDALLRANASGWTGAGLSSAGADNLSAYLANADGLAALRAEDAAMRRLLDAAPVRASKAAGPLAGKTVVLTGTLAAMTRDEAGERLEALGAKIAGSVSRKTSLVVAGETAGSKLTKAQELGIEIWDEAALLAFLRTQA</sequence>
<dbReference type="InterPro" id="IPR001679">
    <property type="entry name" value="DNA_ligase"/>
</dbReference>
<dbReference type="AlphaFoldDB" id="A0A290XFE4"/>
<feature type="binding site" evidence="15">
    <location>
        <position position="189"/>
    </location>
    <ligand>
        <name>NAD(+)</name>
        <dbReference type="ChEBI" id="CHEBI:57540"/>
    </ligand>
</feature>
<evidence type="ECO:0000256" key="5">
    <source>
        <dbReference type="ARBA" id="ARBA00022598"/>
    </source>
</evidence>
<dbReference type="GO" id="GO:0005829">
    <property type="term" value="C:cytosol"/>
    <property type="evidence" value="ECO:0007669"/>
    <property type="project" value="TreeGrafter"/>
</dbReference>
<dbReference type="FunFam" id="3.30.470.30:FF:000001">
    <property type="entry name" value="DNA ligase"/>
    <property type="match status" value="1"/>
</dbReference>
<feature type="binding site" evidence="15">
    <location>
        <begin position="34"/>
        <end position="38"/>
    </location>
    <ligand>
        <name>NAD(+)</name>
        <dbReference type="ChEBI" id="CHEBI:57540"/>
    </ligand>
</feature>
<protein>
    <recommendedName>
        <fullName evidence="3 15">DNA ligase</fullName>
        <ecNumber evidence="2 15">6.5.1.2</ecNumber>
    </recommendedName>
    <alternativeName>
        <fullName evidence="15">Polydeoxyribonucleotide synthase [NAD(+)]</fullName>
    </alternativeName>
</protein>
<evidence type="ECO:0000256" key="14">
    <source>
        <dbReference type="ARBA" id="ARBA00060881"/>
    </source>
</evidence>
<dbReference type="NCBIfam" id="NF005932">
    <property type="entry name" value="PRK07956.1"/>
    <property type="match status" value="1"/>
</dbReference>
<dbReference type="InterPro" id="IPR013840">
    <property type="entry name" value="DNAligase_N"/>
</dbReference>
<feature type="binding site" evidence="15">
    <location>
        <position position="448"/>
    </location>
    <ligand>
        <name>Zn(2+)</name>
        <dbReference type="ChEBI" id="CHEBI:29105"/>
    </ligand>
</feature>
<dbReference type="SUPFAM" id="SSF47781">
    <property type="entry name" value="RuvA domain 2-like"/>
    <property type="match status" value="2"/>
</dbReference>
<comment type="similarity">
    <text evidence="14 15">Belongs to the NAD-dependent DNA ligase family. LigA subfamily.</text>
</comment>
<dbReference type="SUPFAM" id="SSF52113">
    <property type="entry name" value="BRCT domain"/>
    <property type="match status" value="1"/>
</dbReference>
<accession>A0A290XFE4</accession>
<evidence type="ECO:0000256" key="16">
    <source>
        <dbReference type="RuleBase" id="RU000618"/>
    </source>
</evidence>
<dbReference type="EC" id="6.5.1.2" evidence="2 15"/>
<feature type="binding site" evidence="15">
    <location>
        <position position="127"/>
    </location>
    <ligand>
        <name>NAD(+)</name>
        <dbReference type="ChEBI" id="CHEBI:57540"/>
    </ligand>
</feature>
<dbReference type="InterPro" id="IPR010994">
    <property type="entry name" value="RuvA_2-like"/>
</dbReference>
<evidence type="ECO:0000256" key="3">
    <source>
        <dbReference type="ARBA" id="ARBA00013308"/>
    </source>
</evidence>
<dbReference type="SUPFAM" id="SSF56091">
    <property type="entry name" value="DNA ligase/mRNA capping enzyme, catalytic domain"/>
    <property type="match status" value="1"/>
</dbReference>
<feature type="binding site" evidence="15">
    <location>
        <begin position="83"/>
        <end position="84"/>
    </location>
    <ligand>
        <name>NAD(+)</name>
        <dbReference type="ChEBI" id="CHEBI:57540"/>
    </ligand>
</feature>
<dbReference type="InterPro" id="IPR018239">
    <property type="entry name" value="DNA_ligase_AS"/>
</dbReference>
<dbReference type="KEGG" id="lum:CNR27_10095"/>
<dbReference type="Pfam" id="PF03120">
    <property type="entry name" value="OB_DNA_ligase"/>
    <property type="match status" value="1"/>
</dbReference>
<dbReference type="OrthoDB" id="9759736at2"/>
<dbReference type="Pfam" id="PF01653">
    <property type="entry name" value="DNA_ligase_aden"/>
    <property type="match status" value="1"/>
</dbReference>
<dbReference type="Proteomes" id="UP000218968">
    <property type="component" value="Chromosome"/>
</dbReference>
<evidence type="ECO:0000256" key="7">
    <source>
        <dbReference type="ARBA" id="ARBA00022723"/>
    </source>
</evidence>
<dbReference type="NCBIfam" id="TIGR00575">
    <property type="entry name" value="dnlj"/>
    <property type="match status" value="1"/>
</dbReference>
<dbReference type="Gene3D" id="1.10.150.20">
    <property type="entry name" value="5' to 3' exonuclease, C-terminal subdomain"/>
    <property type="match status" value="2"/>
</dbReference>
<name>A0A290XFE4_9GAMM</name>
<evidence type="ECO:0000256" key="4">
    <source>
        <dbReference type="ARBA" id="ARBA00022490"/>
    </source>
</evidence>
<keyword evidence="5 15" id="KW-0436">Ligase</keyword>
<keyword evidence="10 15" id="KW-0460">Magnesium</keyword>
<dbReference type="Gene3D" id="3.40.50.10190">
    <property type="entry name" value="BRCT domain"/>
    <property type="match status" value="1"/>
</dbReference>
<dbReference type="PROSITE" id="PS50172">
    <property type="entry name" value="BRCT"/>
    <property type="match status" value="1"/>
</dbReference>
<dbReference type="SUPFAM" id="SSF50249">
    <property type="entry name" value="Nucleic acid-binding proteins"/>
    <property type="match status" value="1"/>
</dbReference>
<dbReference type="SMART" id="SM00292">
    <property type="entry name" value="BRCT"/>
    <property type="match status" value="1"/>
</dbReference>
<dbReference type="PANTHER" id="PTHR23389">
    <property type="entry name" value="CHROMOSOME TRANSMISSION FIDELITY FACTOR 18"/>
    <property type="match status" value="1"/>
</dbReference>
<evidence type="ECO:0000256" key="9">
    <source>
        <dbReference type="ARBA" id="ARBA00022833"/>
    </source>
</evidence>
<dbReference type="InterPro" id="IPR003583">
    <property type="entry name" value="Hlx-hairpin-Hlx_DNA-bd_motif"/>
</dbReference>
<keyword evidence="7 15" id="KW-0479">Metal-binding</keyword>
<evidence type="ECO:0000259" key="17">
    <source>
        <dbReference type="PROSITE" id="PS50172"/>
    </source>
</evidence>
<comment type="caution">
    <text evidence="15">Lacks conserved residue(s) required for the propagation of feature annotation.</text>
</comment>
<dbReference type="Gene3D" id="6.20.10.30">
    <property type="match status" value="1"/>
</dbReference>
<evidence type="ECO:0000256" key="13">
    <source>
        <dbReference type="ARBA" id="ARBA00034005"/>
    </source>
</evidence>
<feature type="binding site" evidence="15">
    <location>
        <position position="330"/>
    </location>
    <ligand>
        <name>NAD(+)</name>
        <dbReference type="ChEBI" id="CHEBI:57540"/>
    </ligand>
</feature>
<dbReference type="FunFam" id="2.40.50.140:FF:000012">
    <property type="entry name" value="DNA ligase"/>
    <property type="match status" value="1"/>
</dbReference>
<dbReference type="GO" id="GO:0006260">
    <property type="term" value="P:DNA replication"/>
    <property type="evidence" value="ECO:0007669"/>
    <property type="project" value="UniProtKB-KW"/>
</dbReference>
<dbReference type="Gene3D" id="3.30.470.30">
    <property type="entry name" value="DNA ligase/mRNA capping enzyme"/>
    <property type="match status" value="1"/>
</dbReference>
<dbReference type="PROSITE" id="PS01056">
    <property type="entry name" value="DNA_LIGASE_N2"/>
    <property type="match status" value="1"/>
</dbReference>
<feature type="active site" description="N6-AMP-lysine intermediate" evidence="15">
    <location>
        <position position="129"/>
    </location>
</feature>
<evidence type="ECO:0000256" key="1">
    <source>
        <dbReference type="ARBA" id="ARBA00004067"/>
    </source>
</evidence>
<dbReference type="InterPro" id="IPR004150">
    <property type="entry name" value="NAD_DNA_ligase_OB"/>
</dbReference>
<evidence type="ECO:0000256" key="12">
    <source>
        <dbReference type="ARBA" id="ARBA00023204"/>
    </source>
</evidence>
<dbReference type="GO" id="GO:0003911">
    <property type="term" value="F:DNA ligase (NAD+) activity"/>
    <property type="evidence" value="ECO:0007669"/>
    <property type="project" value="UniProtKB-UniRule"/>
</dbReference>
<keyword evidence="19" id="KW-1185">Reference proteome</keyword>
<dbReference type="PIRSF" id="PIRSF001604">
    <property type="entry name" value="LigA"/>
    <property type="match status" value="1"/>
</dbReference>
<dbReference type="PANTHER" id="PTHR23389:SF9">
    <property type="entry name" value="DNA LIGASE"/>
    <property type="match status" value="1"/>
</dbReference>
<dbReference type="InterPro" id="IPR001357">
    <property type="entry name" value="BRCT_dom"/>
</dbReference>
<evidence type="ECO:0000256" key="11">
    <source>
        <dbReference type="ARBA" id="ARBA00023027"/>
    </source>
</evidence>
<comment type="catalytic activity">
    <reaction evidence="13 15 16">
        <text>NAD(+) + (deoxyribonucleotide)n-3'-hydroxyl + 5'-phospho-(deoxyribonucleotide)m = (deoxyribonucleotide)n+m + AMP + beta-nicotinamide D-nucleotide.</text>
        <dbReference type="EC" id="6.5.1.2"/>
    </reaction>
</comment>
<evidence type="ECO:0000313" key="19">
    <source>
        <dbReference type="Proteomes" id="UP000218968"/>
    </source>
</evidence>
<feature type="binding site" evidence="15">
    <location>
        <position position="150"/>
    </location>
    <ligand>
        <name>NAD(+)</name>
        <dbReference type="ChEBI" id="CHEBI:57540"/>
    </ligand>
</feature>
<evidence type="ECO:0000256" key="15">
    <source>
        <dbReference type="HAMAP-Rule" id="MF_01588"/>
    </source>
</evidence>
<dbReference type="EMBL" id="CP023406">
    <property type="protein sequence ID" value="ATD67738.1"/>
    <property type="molecule type" value="Genomic_DNA"/>
</dbReference>
<keyword evidence="6 15" id="KW-0235">DNA replication</keyword>
<keyword evidence="11 15" id="KW-0520">NAD</keyword>
<dbReference type="CDD" id="cd17748">
    <property type="entry name" value="BRCT_DNA_ligase_like"/>
    <property type="match status" value="1"/>
</dbReference>
<dbReference type="Pfam" id="PF00533">
    <property type="entry name" value="BRCT"/>
    <property type="match status" value="1"/>
</dbReference>
<dbReference type="GO" id="GO:0046872">
    <property type="term" value="F:metal ion binding"/>
    <property type="evidence" value="ECO:0007669"/>
    <property type="project" value="UniProtKB-KW"/>
</dbReference>
<dbReference type="HAMAP" id="MF_01588">
    <property type="entry name" value="DNA_ligase_A"/>
    <property type="match status" value="1"/>
</dbReference>
<keyword evidence="9 15" id="KW-0862">Zinc</keyword>
<keyword evidence="4" id="KW-0963">Cytoplasm</keyword>
<dbReference type="SMART" id="SM00278">
    <property type="entry name" value="HhH1"/>
    <property type="match status" value="3"/>
</dbReference>
<keyword evidence="15" id="KW-0464">Manganese</keyword>
<dbReference type="InterPro" id="IPR012340">
    <property type="entry name" value="NA-bd_OB-fold"/>
</dbReference>
<dbReference type="GO" id="GO:0006281">
    <property type="term" value="P:DNA repair"/>
    <property type="evidence" value="ECO:0007669"/>
    <property type="project" value="UniProtKB-KW"/>
</dbReference>
<comment type="function">
    <text evidence="1 15">DNA ligase that catalyzes the formation of phosphodiester linkages between 5'-phosphoryl and 3'-hydroxyl groups in double-stranded DNA using NAD as a coenzyme and as the energy source for the reaction. It is essential for DNA replication and repair of damaged DNA.</text>
</comment>
<keyword evidence="8 15" id="KW-0227">DNA damage</keyword>
<proteinExistence type="inferred from homology"/>
<dbReference type="Gene3D" id="1.10.287.610">
    <property type="entry name" value="Helix hairpin bin"/>
    <property type="match status" value="1"/>
</dbReference>
<dbReference type="InterPro" id="IPR013839">
    <property type="entry name" value="DNAligase_adenylation"/>
</dbReference>
<dbReference type="Pfam" id="PF03119">
    <property type="entry name" value="DNA_ligase_ZBD"/>
    <property type="match status" value="1"/>
</dbReference>
<evidence type="ECO:0000256" key="2">
    <source>
        <dbReference type="ARBA" id="ARBA00012722"/>
    </source>
</evidence>
<dbReference type="InterPro" id="IPR041663">
    <property type="entry name" value="DisA/LigA_HHH"/>
</dbReference>
<organism evidence="18 19">
    <name type="scientific">Luteimonas chenhongjianii</name>
    <dbReference type="NCBI Taxonomy" id="2006110"/>
    <lineage>
        <taxon>Bacteria</taxon>
        <taxon>Pseudomonadati</taxon>
        <taxon>Pseudomonadota</taxon>
        <taxon>Gammaproteobacteria</taxon>
        <taxon>Lysobacterales</taxon>
        <taxon>Lysobacteraceae</taxon>
        <taxon>Luteimonas</taxon>
    </lineage>
</organism>
<evidence type="ECO:0000256" key="6">
    <source>
        <dbReference type="ARBA" id="ARBA00022705"/>
    </source>
</evidence>
<feature type="binding site" evidence="15">
    <location>
        <position position="427"/>
    </location>
    <ligand>
        <name>Zn(2+)</name>
        <dbReference type="ChEBI" id="CHEBI:29105"/>
    </ligand>
</feature>
<gene>
    <name evidence="15" type="primary">ligA</name>
    <name evidence="18" type="ORF">CNR27_10095</name>
</gene>
<evidence type="ECO:0000256" key="10">
    <source>
        <dbReference type="ARBA" id="ARBA00022842"/>
    </source>
</evidence>
<evidence type="ECO:0000256" key="8">
    <source>
        <dbReference type="ARBA" id="ARBA00022763"/>
    </source>
</evidence>
<keyword evidence="12 15" id="KW-0234">DNA repair</keyword>